<evidence type="ECO:0000313" key="2">
    <source>
        <dbReference type="EMBL" id="RPA75202.1"/>
    </source>
</evidence>
<organism evidence="2 3">
    <name type="scientific">Ascobolus immersus RN42</name>
    <dbReference type="NCBI Taxonomy" id="1160509"/>
    <lineage>
        <taxon>Eukaryota</taxon>
        <taxon>Fungi</taxon>
        <taxon>Dikarya</taxon>
        <taxon>Ascomycota</taxon>
        <taxon>Pezizomycotina</taxon>
        <taxon>Pezizomycetes</taxon>
        <taxon>Pezizales</taxon>
        <taxon>Ascobolaceae</taxon>
        <taxon>Ascobolus</taxon>
    </lineage>
</organism>
<evidence type="ECO:0008006" key="4">
    <source>
        <dbReference type="Google" id="ProtNLM"/>
    </source>
</evidence>
<evidence type="ECO:0000313" key="3">
    <source>
        <dbReference type="Proteomes" id="UP000275078"/>
    </source>
</evidence>
<keyword evidence="3" id="KW-1185">Reference proteome</keyword>
<dbReference type="Proteomes" id="UP000275078">
    <property type="component" value="Unassembled WGS sequence"/>
</dbReference>
<proteinExistence type="predicted"/>
<feature type="region of interest" description="Disordered" evidence="1">
    <location>
        <begin position="1"/>
        <end position="27"/>
    </location>
</feature>
<dbReference type="EMBL" id="ML119769">
    <property type="protein sequence ID" value="RPA75202.1"/>
    <property type="molecule type" value="Genomic_DNA"/>
</dbReference>
<accession>A0A3N4HN01</accession>
<name>A0A3N4HN01_ASCIM</name>
<evidence type="ECO:0000256" key="1">
    <source>
        <dbReference type="SAM" id="MobiDB-lite"/>
    </source>
</evidence>
<protein>
    <recommendedName>
        <fullName evidence="4">F-box domain-containing protein</fullName>
    </recommendedName>
</protein>
<sequence length="644" mass="73275">MSTTSSTQAEHGTPPHDCTAHSWHWTSPPTGHHPISNNLHTAILIRDDEQDERPIDPATLLPFEVWGIILGHFASVKSIIPLERVSRSWQRMLRGIVTPGWVLSVLGVDADWCWMGSGEGGERWRGFKSEVRRCNEMVLGQPSAIMSTEADERWIWTYAREGYVVTVVNGSKVGIRARKELAGKKEVPVEQQFGAVRWVDQQSIAEAVRPGSGKKRTVQMFATAEERIVLFVGKTRVQSSRLRVHQLLCISTKQKKILWTRAVVRPPYFPDMNLAGQDVRLHSNINRADWEAESIYHCSSNNYLTYLLRPIISTNTDMPRPPSNHPIIITTINLDTGETLHDLDWEVQHVARGQHESLKANMIQDLCSITDLPTPPTAPQHLKLFVYRSSEYGTWHLQLLQHILAQTPLPTDPDYEPFHDHHYPSPPHLLYCPIHTIFITTLPTPPTSTTRTIFITRYFTNSLDNPTLNHQRTAVWTTTLALSPTFTTAALTPSETAYYTIPTSSPLIGREYYGPTLLNPRSRLAVSTRHEFQCHPQRSQGGEVAVVVIPFRRSREDLWRERVVGGTTRMSYWSVVEARPLRILSRVEAVGKFYRERGGVGRETRSGRKEEERGVYEFKWAEVKKVAEVGDGWVVLNDAVVWFE</sequence>
<feature type="compositionally biased region" description="Polar residues" evidence="1">
    <location>
        <begin position="1"/>
        <end position="10"/>
    </location>
</feature>
<reference evidence="2 3" key="1">
    <citation type="journal article" date="2018" name="Nat. Ecol. Evol.">
        <title>Pezizomycetes genomes reveal the molecular basis of ectomycorrhizal truffle lifestyle.</title>
        <authorList>
            <person name="Murat C."/>
            <person name="Payen T."/>
            <person name="Noel B."/>
            <person name="Kuo A."/>
            <person name="Morin E."/>
            <person name="Chen J."/>
            <person name="Kohler A."/>
            <person name="Krizsan K."/>
            <person name="Balestrini R."/>
            <person name="Da Silva C."/>
            <person name="Montanini B."/>
            <person name="Hainaut M."/>
            <person name="Levati E."/>
            <person name="Barry K.W."/>
            <person name="Belfiori B."/>
            <person name="Cichocki N."/>
            <person name="Clum A."/>
            <person name="Dockter R.B."/>
            <person name="Fauchery L."/>
            <person name="Guy J."/>
            <person name="Iotti M."/>
            <person name="Le Tacon F."/>
            <person name="Lindquist E.A."/>
            <person name="Lipzen A."/>
            <person name="Malagnac F."/>
            <person name="Mello A."/>
            <person name="Molinier V."/>
            <person name="Miyauchi S."/>
            <person name="Poulain J."/>
            <person name="Riccioni C."/>
            <person name="Rubini A."/>
            <person name="Sitrit Y."/>
            <person name="Splivallo R."/>
            <person name="Traeger S."/>
            <person name="Wang M."/>
            <person name="Zifcakova L."/>
            <person name="Wipf D."/>
            <person name="Zambonelli A."/>
            <person name="Paolocci F."/>
            <person name="Nowrousian M."/>
            <person name="Ottonello S."/>
            <person name="Baldrian P."/>
            <person name="Spatafora J.W."/>
            <person name="Henrissat B."/>
            <person name="Nagy L.G."/>
            <person name="Aury J.M."/>
            <person name="Wincker P."/>
            <person name="Grigoriev I.V."/>
            <person name="Bonfante P."/>
            <person name="Martin F.M."/>
        </authorList>
    </citation>
    <scope>NUCLEOTIDE SEQUENCE [LARGE SCALE GENOMIC DNA]</scope>
    <source>
        <strain evidence="2 3">RN42</strain>
    </source>
</reference>
<dbReference type="AlphaFoldDB" id="A0A3N4HN01"/>
<gene>
    <name evidence="2" type="ORF">BJ508DRAFT_23472</name>
</gene>